<dbReference type="VEuPathDB" id="FungiDB:RhiirFUN_016304"/>
<name>A0A2P4PVB9_RHIID</name>
<organism evidence="1 2">
    <name type="scientific">Rhizophagus irregularis (strain DAOM 181602 / DAOM 197198 / MUCL 43194)</name>
    <name type="common">Arbuscular mycorrhizal fungus</name>
    <name type="synonym">Glomus intraradices</name>
    <dbReference type="NCBI Taxonomy" id="747089"/>
    <lineage>
        <taxon>Eukaryota</taxon>
        <taxon>Fungi</taxon>
        <taxon>Fungi incertae sedis</taxon>
        <taxon>Mucoromycota</taxon>
        <taxon>Glomeromycotina</taxon>
        <taxon>Glomeromycetes</taxon>
        <taxon>Glomerales</taxon>
        <taxon>Glomeraceae</taxon>
        <taxon>Rhizophagus</taxon>
    </lineage>
</organism>
<reference evidence="1 2" key="2">
    <citation type="journal article" date="2018" name="New Phytol.">
        <title>High intraspecific genome diversity in the model arbuscular mycorrhizal symbiont Rhizophagus irregularis.</title>
        <authorList>
            <person name="Chen E.C.H."/>
            <person name="Morin E."/>
            <person name="Beaudet D."/>
            <person name="Noel J."/>
            <person name="Yildirir G."/>
            <person name="Ndikumana S."/>
            <person name="Charron P."/>
            <person name="St-Onge C."/>
            <person name="Giorgi J."/>
            <person name="Kruger M."/>
            <person name="Marton T."/>
            <person name="Ropars J."/>
            <person name="Grigoriev I.V."/>
            <person name="Hainaut M."/>
            <person name="Henrissat B."/>
            <person name="Roux C."/>
            <person name="Martin F."/>
            <person name="Corradi N."/>
        </authorList>
    </citation>
    <scope>NUCLEOTIDE SEQUENCE [LARGE SCALE GENOMIC DNA]</scope>
    <source>
        <strain evidence="1 2">DAOM 197198</strain>
    </source>
</reference>
<proteinExistence type="predicted"/>
<accession>A0A2P4PVB9</accession>
<sequence length="85" mass="9519">MTIGFFSLILPVKSQATAPPLHRELTIAPITKTDVCVWIEGCIENQELKRELITVRNELKHKSAVTFYTDGSLVYKHISSQTTGC</sequence>
<keyword evidence="2" id="KW-1185">Reference proteome</keyword>
<reference evidence="1 2" key="1">
    <citation type="journal article" date="2013" name="Proc. Natl. Acad. Sci. U.S.A.">
        <title>Genome of an arbuscular mycorrhizal fungus provides insight into the oldest plant symbiosis.</title>
        <authorList>
            <person name="Tisserant E."/>
            <person name="Malbreil M."/>
            <person name="Kuo A."/>
            <person name="Kohler A."/>
            <person name="Symeonidi A."/>
            <person name="Balestrini R."/>
            <person name="Charron P."/>
            <person name="Duensing N."/>
            <person name="Frei Dit Frey N."/>
            <person name="Gianinazzi-Pearson V."/>
            <person name="Gilbert L.B."/>
            <person name="Handa Y."/>
            <person name="Herr J.R."/>
            <person name="Hijri M."/>
            <person name="Koul R."/>
            <person name="Kawaguchi M."/>
            <person name="Krajinski F."/>
            <person name="Lammers P.J."/>
            <person name="Masclaux F.G."/>
            <person name="Murat C."/>
            <person name="Morin E."/>
            <person name="Ndikumana S."/>
            <person name="Pagni M."/>
            <person name="Petitpierre D."/>
            <person name="Requena N."/>
            <person name="Rosikiewicz P."/>
            <person name="Riley R."/>
            <person name="Saito K."/>
            <person name="San Clemente H."/>
            <person name="Shapiro H."/>
            <person name="van Tuinen D."/>
            <person name="Becard G."/>
            <person name="Bonfante P."/>
            <person name="Paszkowski U."/>
            <person name="Shachar-Hill Y.Y."/>
            <person name="Tuskan G.A."/>
            <person name="Young P.W."/>
            <person name="Sanders I.R."/>
            <person name="Henrissat B."/>
            <person name="Rensing S.A."/>
            <person name="Grigoriev I.V."/>
            <person name="Corradi N."/>
            <person name="Roux C."/>
            <person name="Martin F."/>
        </authorList>
    </citation>
    <scope>NUCLEOTIDE SEQUENCE [LARGE SCALE GENOMIC DNA]</scope>
    <source>
        <strain evidence="1 2">DAOM 197198</strain>
    </source>
</reference>
<evidence type="ECO:0000313" key="2">
    <source>
        <dbReference type="Proteomes" id="UP000018888"/>
    </source>
</evidence>
<dbReference type="EMBL" id="AUPC02000138">
    <property type="protein sequence ID" value="POG69318.1"/>
    <property type="molecule type" value="Genomic_DNA"/>
</dbReference>
<dbReference type="AlphaFoldDB" id="A0A2P4PVB9"/>
<comment type="caution">
    <text evidence="1">The sequence shown here is derived from an EMBL/GenBank/DDBJ whole genome shotgun (WGS) entry which is preliminary data.</text>
</comment>
<gene>
    <name evidence="1" type="ORF">GLOIN_2v1628849</name>
</gene>
<dbReference type="Proteomes" id="UP000018888">
    <property type="component" value="Unassembled WGS sequence"/>
</dbReference>
<evidence type="ECO:0000313" key="1">
    <source>
        <dbReference type="EMBL" id="POG69318.1"/>
    </source>
</evidence>
<protein>
    <submittedName>
        <fullName evidence="1">Uncharacterized protein</fullName>
    </submittedName>
</protein>